<dbReference type="GO" id="GO:0000724">
    <property type="term" value="P:double-strand break repair via homologous recombination"/>
    <property type="evidence" value="ECO:0007669"/>
    <property type="project" value="TreeGrafter"/>
</dbReference>
<dbReference type="SUPFAM" id="SSF52540">
    <property type="entry name" value="P-loop containing nucleoside triphosphate hydrolases"/>
    <property type="match status" value="1"/>
</dbReference>
<evidence type="ECO:0000256" key="1">
    <source>
        <dbReference type="ARBA" id="ARBA00010171"/>
    </source>
</evidence>
<feature type="coiled-coil region" evidence="4">
    <location>
        <begin position="604"/>
        <end position="683"/>
    </location>
</feature>
<dbReference type="PANTHER" id="PTHR45916:SF1">
    <property type="entry name" value="STRUCTURAL MAINTENANCE OF CHROMOSOMES PROTEIN 5"/>
    <property type="match status" value="1"/>
</dbReference>
<keyword evidence="7" id="KW-1185">Reference proteome</keyword>
<keyword evidence="3 4" id="KW-0175">Coiled coil</keyword>
<name>A0AAV4UL53_9ARAC</name>
<dbReference type="GO" id="GO:0030915">
    <property type="term" value="C:Smc5-Smc6 complex"/>
    <property type="evidence" value="ECO:0007669"/>
    <property type="project" value="TreeGrafter"/>
</dbReference>
<comment type="similarity">
    <text evidence="1">Belongs to the SMC family. SMC5 subfamily.</text>
</comment>
<evidence type="ECO:0000256" key="2">
    <source>
        <dbReference type="ARBA" id="ARBA00018687"/>
    </source>
</evidence>
<evidence type="ECO:0000256" key="3">
    <source>
        <dbReference type="ARBA" id="ARBA00023054"/>
    </source>
</evidence>
<dbReference type="EMBL" id="BPLQ01011518">
    <property type="protein sequence ID" value="GIY58521.1"/>
    <property type="molecule type" value="Genomic_DNA"/>
</dbReference>
<dbReference type="AlphaFoldDB" id="A0AAV4UL53"/>
<dbReference type="Proteomes" id="UP001054837">
    <property type="component" value="Unassembled WGS sequence"/>
</dbReference>
<protein>
    <recommendedName>
        <fullName evidence="2">Structural maintenance of chromosomes protein 5</fullName>
    </recommendedName>
</protein>
<dbReference type="Pfam" id="PF02463">
    <property type="entry name" value="SMC_N"/>
    <property type="match status" value="1"/>
</dbReference>
<dbReference type="GO" id="GO:0003697">
    <property type="term" value="F:single-stranded DNA binding"/>
    <property type="evidence" value="ECO:0007669"/>
    <property type="project" value="TreeGrafter"/>
</dbReference>
<sequence length="1036" mass="120390">MSDYKGGRIIRIKLKGFMTYDELEIRPKSGLNLIIGLNGSGKSSIMAAICLGLGGKPIHTGRSVQSSELINFKHSKAVIEIDLESQHGGKETICRIIERDKSLWYLNNSQVSYNEIISIVKKYNIDMGNLCQFLPQEKVAEFAKMNKKQRLENMIQAIGEPALVKSFVDLKKLRNEFCALEKEVDRLGNSKNSEIKMNERLKPDIIKHNEIFELKSELKALKIKKKIILFKDLKSKAKISRSENKKFQKAISDITNELNHLEAKKLHLLSNSRNYLQEISELNRKILNLLQTLSRCSKDLNHVHEEVDNAKITYQHRKTKNEEEKAKLCEMERQIEALKIAVQNQTDLKEAIQKVNEEYTDINNKISELHSVIENLKVEHSQLKYKKESCMAEKEKLSNEEKRKFEIVERRFPDTYKAILWLQANQSSFRTNVSLPGIISINVHSHNNRKFIENAISLRDLLLFVFEDQEDLQRFVKIVKEEKKLNVNVALVPKEKLIDFQSPPLTPEIRDVGVKCFMKDLFTAPDPVMRVLCKLNRVHRIPLCDEKSEENIERVLNINSLFFTPLEKIMGKRSQYGNRNISVRKDSLKSRNMLPNIKDNSEAVRAIEESIKETEKLCDELNSQLNLHLSNLRDFEKSREAIRNRKHQLNENGRKNFNIQIKLVQLINMYEKKQRDVIDEKEERNIVTQKICVSNKRRKRILMESERLFKDFIQAKKKKAHLILMKKILESKLSSLKTKMSDIQASLNEKKKAFDEKTAEYTSLKEEMIRIYAELGSCKTEVACIKPELFNQPISSQDISLEEVNSKITRIEILLETSDEDFDSVLSEYKKRETAIINIEEEIEELKQKSESLKLTIQQIKRNWLPPLQAHVENINNKFSNYYKFLQCAGEISLDTTDDSDDFPNYGLQIKLKYRIDEDFMELSQTHHSGGECSVAAIIFILSLQELAEVPFRCIDEINQGMDALNERKMYQLVAEAAINGSCSQYFLLTPKLLMDLNYHKDIAVHIIYNSPYLQTKLDTEKHIKIQESNKRADFV</sequence>
<dbReference type="PANTHER" id="PTHR45916">
    <property type="entry name" value="STRUCTURAL MAINTENANCE OF CHROMOSOMES PROTEIN 5"/>
    <property type="match status" value="1"/>
</dbReference>
<gene>
    <name evidence="6" type="primary">SMC5</name>
    <name evidence="6" type="ORF">CDAR_444501</name>
</gene>
<reference evidence="6 7" key="1">
    <citation type="submission" date="2021-06" db="EMBL/GenBank/DDBJ databases">
        <title>Caerostris darwini draft genome.</title>
        <authorList>
            <person name="Kono N."/>
            <person name="Arakawa K."/>
        </authorList>
    </citation>
    <scope>NUCLEOTIDE SEQUENCE [LARGE SCALE GENOMIC DNA]</scope>
</reference>
<evidence type="ECO:0000313" key="6">
    <source>
        <dbReference type="EMBL" id="GIY58521.1"/>
    </source>
</evidence>
<comment type="caution">
    <text evidence="6">The sequence shown here is derived from an EMBL/GenBank/DDBJ whole genome shotgun (WGS) entry which is preliminary data.</text>
</comment>
<evidence type="ECO:0000259" key="5">
    <source>
        <dbReference type="Pfam" id="PF02463"/>
    </source>
</evidence>
<feature type="coiled-coil region" evidence="4">
    <location>
        <begin position="829"/>
        <end position="863"/>
    </location>
</feature>
<feature type="coiled-coil region" evidence="4">
    <location>
        <begin position="338"/>
        <end position="379"/>
    </location>
</feature>
<accession>A0AAV4UL53</accession>
<evidence type="ECO:0000313" key="7">
    <source>
        <dbReference type="Proteomes" id="UP001054837"/>
    </source>
</evidence>
<dbReference type="Gene3D" id="3.40.50.300">
    <property type="entry name" value="P-loop containing nucleotide triphosphate hydrolases"/>
    <property type="match status" value="2"/>
</dbReference>
<feature type="domain" description="RecF/RecN/SMC N-terminal" evidence="5">
    <location>
        <begin position="9"/>
        <end position="989"/>
    </location>
</feature>
<organism evidence="6 7">
    <name type="scientific">Caerostris darwini</name>
    <dbReference type="NCBI Taxonomy" id="1538125"/>
    <lineage>
        <taxon>Eukaryota</taxon>
        <taxon>Metazoa</taxon>
        <taxon>Ecdysozoa</taxon>
        <taxon>Arthropoda</taxon>
        <taxon>Chelicerata</taxon>
        <taxon>Arachnida</taxon>
        <taxon>Araneae</taxon>
        <taxon>Araneomorphae</taxon>
        <taxon>Entelegynae</taxon>
        <taxon>Araneoidea</taxon>
        <taxon>Araneidae</taxon>
        <taxon>Caerostris</taxon>
    </lineage>
</organism>
<feature type="coiled-coil region" evidence="4">
    <location>
        <begin position="244"/>
        <end position="292"/>
    </location>
</feature>
<evidence type="ECO:0000256" key="4">
    <source>
        <dbReference type="SAM" id="Coils"/>
    </source>
</evidence>
<proteinExistence type="inferred from homology"/>
<dbReference type="InterPro" id="IPR027417">
    <property type="entry name" value="P-loop_NTPase"/>
</dbReference>
<dbReference type="InterPro" id="IPR003395">
    <property type="entry name" value="RecF/RecN/SMC_N"/>
</dbReference>
<dbReference type="GO" id="GO:0005634">
    <property type="term" value="C:nucleus"/>
    <property type="evidence" value="ECO:0007669"/>
    <property type="project" value="TreeGrafter"/>
</dbReference>